<dbReference type="PANTHER" id="PTHR24361">
    <property type="entry name" value="MITOGEN-ACTIVATED KINASE KINASE KINASE"/>
    <property type="match status" value="1"/>
</dbReference>
<keyword evidence="2" id="KW-0723">Serine/threonine-protein kinase</keyword>
<dbReference type="Proteomes" id="UP000784700">
    <property type="component" value="Unassembled WGS sequence"/>
</dbReference>
<comment type="caution">
    <text evidence="11">The sequence shown here is derived from an EMBL/GenBank/DDBJ whole genome shotgun (WGS) entry which is preliminary data.</text>
</comment>
<proteinExistence type="predicted"/>
<evidence type="ECO:0000256" key="4">
    <source>
        <dbReference type="ARBA" id="ARBA00022741"/>
    </source>
</evidence>
<dbReference type="PROSITE" id="PS50011">
    <property type="entry name" value="PROTEIN_KINASE_DOM"/>
    <property type="match status" value="1"/>
</dbReference>
<comment type="catalytic activity">
    <reaction evidence="8">
        <text>L-seryl-[protein] + ATP = O-phospho-L-seryl-[protein] + ADP + H(+)</text>
        <dbReference type="Rhea" id="RHEA:17989"/>
        <dbReference type="Rhea" id="RHEA-COMP:9863"/>
        <dbReference type="Rhea" id="RHEA-COMP:11604"/>
        <dbReference type="ChEBI" id="CHEBI:15378"/>
        <dbReference type="ChEBI" id="CHEBI:29999"/>
        <dbReference type="ChEBI" id="CHEBI:30616"/>
        <dbReference type="ChEBI" id="CHEBI:83421"/>
        <dbReference type="ChEBI" id="CHEBI:456216"/>
        <dbReference type="EC" id="2.7.11.1"/>
    </reaction>
</comment>
<evidence type="ECO:0000259" key="10">
    <source>
        <dbReference type="PROSITE" id="PS50011"/>
    </source>
</evidence>
<dbReference type="InterPro" id="IPR053235">
    <property type="entry name" value="Ser_Thr_kinase"/>
</dbReference>
<keyword evidence="6" id="KW-0067">ATP-binding</keyword>
<dbReference type="InterPro" id="IPR008271">
    <property type="entry name" value="Ser/Thr_kinase_AS"/>
</dbReference>
<dbReference type="Pfam" id="PF00069">
    <property type="entry name" value="Pkinase"/>
    <property type="match status" value="1"/>
</dbReference>
<gene>
    <name evidence="11" type="primary">pknB</name>
    <name evidence="11" type="ORF">DY130_02080</name>
</gene>
<evidence type="ECO:0000313" key="11">
    <source>
        <dbReference type="EMBL" id="TPR45001.1"/>
    </source>
</evidence>
<evidence type="ECO:0000256" key="8">
    <source>
        <dbReference type="ARBA" id="ARBA00048679"/>
    </source>
</evidence>
<evidence type="ECO:0000256" key="9">
    <source>
        <dbReference type="SAM" id="Phobius"/>
    </source>
</evidence>
<accession>A0A9Q8MTW3</accession>
<dbReference type="GO" id="GO:0004674">
    <property type="term" value="F:protein serine/threonine kinase activity"/>
    <property type="evidence" value="ECO:0007669"/>
    <property type="project" value="UniProtKB-KW"/>
</dbReference>
<keyword evidence="9" id="KW-0812">Transmembrane</keyword>
<reference evidence="11" key="1">
    <citation type="submission" date="2018-08" db="EMBL/GenBank/DDBJ databases">
        <title>Comparative genomics of wild bee and flower associated Lactobacillus reveals potential adaptation to the bee host.</title>
        <authorList>
            <person name="Vuong H.Q."/>
            <person name="Mcfrederick Q.S."/>
        </authorList>
    </citation>
    <scope>NUCLEOTIDE SEQUENCE</scope>
    <source>
        <strain evidence="11">HV_63</strain>
    </source>
</reference>
<dbReference type="SUPFAM" id="SSF56112">
    <property type="entry name" value="Protein kinase-like (PK-like)"/>
    <property type="match status" value="1"/>
</dbReference>
<dbReference type="Gene3D" id="2.60.40.2560">
    <property type="match status" value="1"/>
</dbReference>
<evidence type="ECO:0000256" key="1">
    <source>
        <dbReference type="ARBA" id="ARBA00012513"/>
    </source>
</evidence>
<keyword evidence="3" id="KW-0808">Transferase</keyword>
<dbReference type="PROSITE" id="PS00108">
    <property type="entry name" value="PROTEIN_KINASE_ST"/>
    <property type="match status" value="1"/>
</dbReference>
<comment type="catalytic activity">
    <reaction evidence="7">
        <text>L-threonyl-[protein] + ATP = O-phospho-L-threonyl-[protein] + ADP + H(+)</text>
        <dbReference type="Rhea" id="RHEA:46608"/>
        <dbReference type="Rhea" id="RHEA-COMP:11060"/>
        <dbReference type="Rhea" id="RHEA-COMP:11605"/>
        <dbReference type="ChEBI" id="CHEBI:15378"/>
        <dbReference type="ChEBI" id="CHEBI:30013"/>
        <dbReference type="ChEBI" id="CHEBI:30616"/>
        <dbReference type="ChEBI" id="CHEBI:61977"/>
        <dbReference type="ChEBI" id="CHEBI:456216"/>
        <dbReference type="EC" id="2.7.11.1"/>
    </reaction>
</comment>
<dbReference type="NCBIfam" id="NF033483">
    <property type="entry name" value="PknB_PASTA_kin"/>
    <property type="match status" value="1"/>
</dbReference>
<evidence type="ECO:0000256" key="7">
    <source>
        <dbReference type="ARBA" id="ARBA00047899"/>
    </source>
</evidence>
<keyword evidence="9" id="KW-0472">Membrane</keyword>
<feature type="transmembrane region" description="Helical" evidence="9">
    <location>
        <begin position="322"/>
        <end position="345"/>
    </location>
</feature>
<dbReference type="Gene3D" id="3.30.10.20">
    <property type="match status" value="3"/>
</dbReference>
<keyword evidence="9" id="KW-1133">Transmembrane helix</keyword>
<evidence type="ECO:0000256" key="3">
    <source>
        <dbReference type="ARBA" id="ARBA00022679"/>
    </source>
</evidence>
<dbReference type="Gene3D" id="1.10.510.10">
    <property type="entry name" value="Transferase(Phosphotransferase) domain 1"/>
    <property type="match status" value="1"/>
</dbReference>
<dbReference type="EC" id="2.7.11.1" evidence="1"/>
<dbReference type="RefSeq" id="WP_140923950.1">
    <property type="nucleotide sequence ID" value="NZ_QUBF01000002.1"/>
</dbReference>
<keyword evidence="5 11" id="KW-0418">Kinase</keyword>
<keyword evidence="4" id="KW-0547">Nucleotide-binding</keyword>
<dbReference type="GO" id="GO:0005524">
    <property type="term" value="F:ATP binding"/>
    <property type="evidence" value="ECO:0007669"/>
    <property type="project" value="UniProtKB-KW"/>
</dbReference>
<dbReference type="InterPro" id="IPR000719">
    <property type="entry name" value="Prot_kinase_dom"/>
</dbReference>
<protein>
    <recommendedName>
        <fullName evidence="1">non-specific serine/threonine protein kinase</fullName>
        <ecNumber evidence="1">2.7.11.1</ecNumber>
    </recommendedName>
</protein>
<dbReference type="Gene3D" id="3.30.200.20">
    <property type="entry name" value="Phosphorylase Kinase, domain 1"/>
    <property type="match status" value="1"/>
</dbReference>
<evidence type="ECO:0000313" key="12">
    <source>
        <dbReference type="Proteomes" id="UP000784700"/>
    </source>
</evidence>
<dbReference type="EMBL" id="QUBG01000002">
    <property type="protein sequence ID" value="TPR45001.1"/>
    <property type="molecule type" value="Genomic_DNA"/>
</dbReference>
<dbReference type="FunFam" id="1.10.510.10:FF:000021">
    <property type="entry name" value="Serine/threonine protein kinase"/>
    <property type="match status" value="1"/>
</dbReference>
<dbReference type="SMART" id="SM00740">
    <property type="entry name" value="PASTA"/>
    <property type="match status" value="3"/>
</dbReference>
<evidence type="ECO:0000256" key="2">
    <source>
        <dbReference type="ARBA" id="ARBA00022527"/>
    </source>
</evidence>
<dbReference type="CDD" id="cd14014">
    <property type="entry name" value="STKc_PknB_like"/>
    <property type="match status" value="1"/>
</dbReference>
<dbReference type="InterPro" id="IPR005543">
    <property type="entry name" value="PASTA_dom"/>
</dbReference>
<name>A0A9Q8MTW3_9LACO</name>
<organism evidence="11 12">
    <name type="scientific">Apilactobacillus micheneri</name>
    <dbReference type="NCBI Taxonomy" id="1899430"/>
    <lineage>
        <taxon>Bacteria</taxon>
        <taxon>Bacillati</taxon>
        <taxon>Bacillota</taxon>
        <taxon>Bacilli</taxon>
        <taxon>Lactobacillales</taxon>
        <taxon>Lactobacillaceae</taxon>
        <taxon>Apilactobacillus</taxon>
    </lineage>
</organism>
<dbReference type="GO" id="GO:0005737">
    <property type="term" value="C:cytoplasm"/>
    <property type="evidence" value="ECO:0007669"/>
    <property type="project" value="TreeGrafter"/>
</dbReference>
<evidence type="ECO:0000256" key="5">
    <source>
        <dbReference type="ARBA" id="ARBA00022777"/>
    </source>
</evidence>
<dbReference type="AlphaFoldDB" id="A0A9Q8MTW3"/>
<dbReference type="Pfam" id="PF03793">
    <property type="entry name" value="PASTA"/>
    <property type="match status" value="3"/>
</dbReference>
<feature type="domain" description="Protein kinase" evidence="10">
    <location>
        <begin position="11"/>
        <end position="271"/>
    </location>
</feature>
<evidence type="ECO:0000256" key="6">
    <source>
        <dbReference type="ARBA" id="ARBA00022840"/>
    </source>
</evidence>
<dbReference type="InterPro" id="IPR011009">
    <property type="entry name" value="Kinase-like_dom_sf"/>
</dbReference>
<sequence>MKNGTVLNNRYKIINKIGEGGMVNVYLANDNKNKRLVTIKIIRLDFQHSKKAQRHFKYEKLAINKLKSEYIVKVYDVGKYKDMQYLVMEYVPGSDLKKYIQKNYPIDLKIVVYIMSQILNAVNVAHNHGIIHRDLKPQNILINKNKNIKITDFGIAVMTDLLPLTRTNSIVGSIHYISPEQTLGKSVTMKSDIYSLGIILYELLVGNVPFNGDSPVSIAMKHSRSNIPSIMNQNSKVPQSLENVVLKATAKRPSDRYDSVLEMKKDLETALDSSRKDEAKLFFKVENKKDIDNDETKILNLENLKKDDARINILNNNKNKKLLFLITVFLLFIILIILLLHLTLFSRVNVPNVDNMTIEKAKYNIKKSKLLSTKIIYRNNYEVPYNHVIKTEPNAKTRLLNHSGIKLIVSNGAGVINMDNYVGKNYDKVYPKLSKMGFKVKKIYNYNDYFMPNHILNQSILPNAKVSPKNKSLNLVVSKYGESFTMKNLVGKHEEQAKKYVKDKHLNAKFHYENTKDEPVGVVYQQNPSDGLKLQSGYNVEIWVSKGNTSGVNLSHGFNLSLQVPYKKTDNLNGNKITVYSNINGKGLSFYETIYINKDTNITIPYNLKSNEKSRYEIYRDGKLIMK</sequence>
<dbReference type="CDD" id="cd06577">
    <property type="entry name" value="PASTA_pknB"/>
    <property type="match status" value="3"/>
</dbReference>
<dbReference type="SMART" id="SM00220">
    <property type="entry name" value="S_TKc"/>
    <property type="match status" value="1"/>
</dbReference>
<dbReference type="GeneID" id="58107965"/>